<proteinExistence type="predicted"/>
<protein>
    <submittedName>
        <fullName evidence="2">Uncharacterized protein</fullName>
    </submittedName>
</protein>
<feature type="region of interest" description="Disordered" evidence="1">
    <location>
        <begin position="55"/>
        <end position="147"/>
    </location>
</feature>
<gene>
    <name evidence="2" type="ORF">OKA04_00365</name>
</gene>
<keyword evidence="3" id="KW-1185">Reference proteome</keyword>
<feature type="compositionally biased region" description="Basic and acidic residues" evidence="1">
    <location>
        <begin position="125"/>
        <end position="147"/>
    </location>
</feature>
<organism evidence="2 3">
    <name type="scientific">Luteolibacter flavescens</name>
    <dbReference type="NCBI Taxonomy" id="1859460"/>
    <lineage>
        <taxon>Bacteria</taxon>
        <taxon>Pseudomonadati</taxon>
        <taxon>Verrucomicrobiota</taxon>
        <taxon>Verrucomicrobiia</taxon>
        <taxon>Verrucomicrobiales</taxon>
        <taxon>Verrucomicrobiaceae</taxon>
        <taxon>Luteolibacter</taxon>
    </lineage>
</organism>
<name>A0ABT3FI13_9BACT</name>
<dbReference type="EMBL" id="JAPDDS010000001">
    <property type="protein sequence ID" value="MCW1883160.1"/>
    <property type="molecule type" value="Genomic_DNA"/>
</dbReference>
<evidence type="ECO:0000313" key="3">
    <source>
        <dbReference type="Proteomes" id="UP001207930"/>
    </source>
</evidence>
<dbReference type="PROSITE" id="PS51257">
    <property type="entry name" value="PROKAR_LIPOPROTEIN"/>
    <property type="match status" value="1"/>
</dbReference>
<evidence type="ECO:0000313" key="2">
    <source>
        <dbReference type="EMBL" id="MCW1883160.1"/>
    </source>
</evidence>
<evidence type="ECO:0000256" key="1">
    <source>
        <dbReference type="SAM" id="MobiDB-lite"/>
    </source>
</evidence>
<sequence length="147" mass="16627">MRIVRYWPKVLALCSTVLLASCYVWWSQTKSEERRAKDEVRERATLPGSKSSFVSDIEGVTIPGVPKESEDSRTNADFISPPAGRKSDRAMLPSSKIGILPPPQEEDDESEKRRLLPGSKSIDSLLDRKSVDQILDQRQEQEKKDEP</sequence>
<reference evidence="2 3" key="1">
    <citation type="submission" date="2022-10" db="EMBL/GenBank/DDBJ databases">
        <title>Luteolibacter flavescens strain MCCC 1K03193, whole genome shotgun sequencing project.</title>
        <authorList>
            <person name="Zhao G."/>
            <person name="Shen L."/>
        </authorList>
    </citation>
    <scope>NUCLEOTIDE SEQUENCE [LARGE SCALE GENOMIC DNA]</scope>
    <source>
        <strain evidence="2 3">MCCC 1K03193</strain>
    </source>
</reference>
<comment type="caution">
    <text evidence="2">The sequence shown here is derived from an EMBL/GenBank/DDBJ whole genome shotgun (WGS) entry which is preliminary data.</text>
</comment>
<dbReference type="Proteomes" id="UP001207930">
    <property type="component" value="Unassembled WGS sequence"/>
</dbReference>
<accession>A0ABT3FI13</accession>